<dbReference type="Gene3D" id="2.60.120.280">
    <property type="entry name" value="Regulatory protein AraC"/>
    <property type="match status" value="1"/>
</dbReference>
<dbReference type="SUPFAM" id="SSF51215">
    <property type="entry name" value="Regulatory protein AraC"/>
    <property type="match status" value="1"/>
</dbReference>
<gene>
    <name evidence="6" type="ORF">AB2L28_04315</name>
</gene>
<keyword evidence="3" id="KW-0010">Activator</keyword>
<dbReference type="InterPro" id="IPR037923">
    <property type="entry name" value="HTH-like"/>
</dbReference>
<dbReference type="PROSITE" id="PS00041">
    <property type="entry name" value="HTH_ARAC_FAMILY_1"/>
    <property type="match status" value="1"/>
</dbReference>
<evidence type="ECO:0000256" key="3">
    <source>
        <dbReference type="ARBA" id="ARBA00023159"/>
    </source>
</evidence>
<dbReference type="EMBL" id="JBGGTQ010000002">
    <property type="protein sequence ID" value="MEZ0491455.1"/>
    <property type="molecule type" value="Genomic_DNA"/>
</dbReference>
<evidence type="ECO:0000256" key="4">
    <source>
        <dbReference type="ARBA" id="ARBA00023163"/>
    </source>
</evidence>
<dbReference type="InterPro" id="IPR050204">
    <property type="entry name" value="AraC_XylS_family_regulators"/>
</dbReference>
<dbReference type="InterPro" id="IPR020449">
    <property type="entry name" value="Tscrpt_reg_AraC-type_HTH"/>
</dbReference>
<dbReference type="Pfam" id="PF12833">
    <property type="entry name" value="HTH_18"/>
    <property type="match status" value="1"/>
</dbReference>
<dbReference type="SUPFAM" id="SSF46689">
    <property type="entry name" value="Homeodomain-like"/>
    <property type="match status" value="2"/>
</dbReference>
<protein>
    <submittedName>
        <fullName evidence="6">AraC family transcriptional regulator</fullName>
    </submittedName>
</protein>
<dbReference type="Pfam" id="PF02311">
    <property type="entry name" value="AraC_binding"/>
    <property type="match status" value="1"/>
</dbReference>
<dbReference type="InterPro" id="IPR009057">
    <property type="entry name" value="Homeodomain-like_sf"/>
</dbReference>
<keyword evidence="1" id="KW-0805">Transcription regulation</keyword>
<evidence type="ECO:0000313" key="7">
    <source>
        <dbReference type="Proteomes" id="UP001566476"/>
    </source>
</evidence>
<name>A0ABV4I098_9ACTN</name>
<dbReference type="Gene3D" id="1.10.10.60">
    <property type="entry name" value="Homeodomain-like"/>
    <property type="match status" value="2"/>
</dbReference>
<keyword evidence="4" id="KW-0804">Transcription</keyword>
<evidence type="ECO:0000259" key="5">
    <source>
        <dbReference type="PROSITE" id="PS01124"/>
    </source>
</evidence>
<keyword evidence="7" id="KW-1185">Reference proteome</keyword>
<accession>A0ABV4I098</accession>
<dbReference type="Proteomes" id="UP001566476">
    <property type="component" value="Unassembled WGS sequence"/>
</dbReference>
<reference evidence="6 7" key="1">
    <citation type="submission" date="2024-07" db="EMBL/GenBank/DDBJ databases">
        <authorList>
            <person name="Thanompreechachai J."/>
            <person name="Duangmal K."/>
        </authorList>
    </citation>
    <scope>NUCLEOTIDE SEQUENCE [LARGE SCALE GENOMIC DNA]</scope>
    <source>
        <strain evidence="6 7">TBRC 1896</strain>
    </source>
</reference>
<feature type="domain" description="HTH araC/xylS-type" evidence="5">
    <location>
        <begin position="195"/>
        <end position="297"/>
    </location>
</feature>
<organism evidence="6 7">
    <name type="scientific">Kineococcus mangrovi</name>
    <dbReference type="NCBI Taxonomy" id="1660183"/>
    <lineage>
        <taxon>Bacteria</taxon>
        <taxon>Bacillati</taxon>
        <taxon>Actinomycetota</taxon>
        <taxon>Actinomycetes</taxon>
        <taxon>Kineosporiales</taxon>
        <taxon>Kineosporiaceae</taxon>
        <taxon>Kineococcus</taxon>
    </lineage>
</organism>
<evidence type="ECO:0000256" key="1">
    <source>
        <dbReference type="ARBA" id="ARBA00023015"/>
    </source>
</evidence>
<dbReference type="RefSeq" id="WP_370717498.1">
    <property type="nucleotide sequence ID" value="NZ_JBGGTQ010000002.1"/>
</dbReference>
<proteinExistence type="predicted"/>
<evidence type="ECO:0000313" key="6">
    <source>
        <dbReference type="EMBL" id="MEZ0491455.1"/>
    </source>
</evidence>
<dbReference type="InterPro" id="IPR018060">
    <property type="entry name" value="HTH_AraC"/>
</dbReference>
<evidence type="ECO:0000256" key="2">
    <source>
        <dbReference type="ARBA" id="ARBA00023125"/>
    </source>
</evidence>
<dbReference type="PANTHER" id="PTHR46796">
    <property type="entry name" value="HTH-TYPE TRANSCRIPTIONAL ACTIVATOR RHAS-RELATED"/>
    <property type="match status" value="1"/>
</dbReference>
<dbReference type="PROSITE" id="PS01124">
    <property type="entry name" value="HTH_ARAC_FAMILY_2"/>
    <property type="match status" value="1"/>
</dbReference>
<dbReference type="CDD" id="cd06986">
    <property type="entry name" value="cupin_MmsR-like_N"/>
    <property type="match status" value="1"/>
</dbReference>
<dbReference type="PRINTS" id="PR00032">
    <property type="entry name" value="HTHARAC"/>
</dbReference>
<comment type="caution">
    <text evidence="6">The sequence shown here is derived from an EMBL/GenBank/DDBJ whole genome shotgun (WGS) entry which is preliminary data.</text>
</comment>
<dbReference type="InterPro" id="IPR018062">
    <property type="entry name" value="HTH_AraC-typ_CS"/>
</dbReference>
<sequence length="300" mass="32308">MTGSALTADHVRGLVGEGFPGERKLVVPRPVQRAALSTPGTCELLVTDCGYFPNAGRHLRARTRPIDQAVVLICVKGRGWCETPEGRFDVATGQVAVLPPDTPHAYGSDEGDPWTIWWLHVAGRSVPGLVSLVGSTPAAPVRVPVDVPGTALLAAEVVARVERDTTASSLLAASGAAWHLLTVLASSRSVRDASESVVEQAAEHLRRNTSVRTSVTELASTAGLSASHFGVLFRRRFGVSVLTYQTQLRMSRARELLATTQHSIAQVGAQCGYDDSWYFSRQFRKAHGMSPSAFRKQQDQ</sequence>
<dbReference type="InterPro" id="IPR003313">
    <property type="entry name" value="AraC-bd"/>
</dbReference>
<dbReference type="PANTHER" id="PTHR46796:SF7">
    <property type="entry name" value="ARAC FAMILY TRANSCRIPTIONAL REGULATOR"/>
    <property type="match status" value="1"/>
</dbReference>
<keyword evidence="2" id="KW-0238">DNA-binding</keyword>
<dbReference type="SMART" id="SM00342">
    <property type="entry name" value="HTH_ARAC"/>
    <property type="match status" value="1"/>
</dbReference>